<sequence length="81" mass="8701">MENTTHYDAEKISWYAQIWRQADKAAIADKCSGSKRQAEYRARRQLRAAVDDALRRAARSSPAAGSAGQAPAVAKPAAAGI</sequence>
<name>A0A7X3G6U1_9BURK</name>
<feature type="region of interest" description="Disordered" evidence="1">
    <location>
        <begin position="57"/>
        <end position="81"/>
    </location>
</feature>
<evidence type="ECO:0000256" key="1">
    <source>
        <dbReference type="SAM" id="MobiDB-lite"/>
    </source>
</evidence>
<organism evidence="2 3">
    <name type="scientific">Massilia cellulosiltytica</name>
    <dbReference type="NCBI Taxonomy" id="2683234"/>
    <lineage>
        <taxon>Bacteria</taxon>
        <taxon>Pseudomonadati</taxon>
        <taxon>Pseudomonadota</taxon>
        <taxon>Betaproteobacteria</taxon>
        <taxon>Burkholderiales</taxon>
        <taxon>Oxalobacteraceae</taxon>
        <taxon>Telluria group</taxon>
        <taxon>Massilia</taxon>
    </lineage>
</organism>
<protein>
    <submittedName>
        <fullName evidence="2">Uncharacterized protein</fullName>
    </submittedName>
</protein>
<comment type="caution">
    <text evidence="2">The sequence shown here is derived from an EMBL/GenBank/DDBJ whole genome shotgun (WGS) entry which is preliminary data.</text>
</comment>
<reference evidence="2 3" key="1">
    <citation type="submission" date="2019-12" db="EMBL/GenBank/DDBJ databases">
        <authorList>
            <person name="Li C."/>
            <person name="Zhao J."/>
        </authorList>
    </citation>
    <scope>NUCLEOTIDE SEQUENCE [LARGE SCALE GENOMIC DNA]</scope>
    <source>
        <strain evidence="2 3">NEAU-DD11</strain>
    </source>
</reference>
<feature type="compositionally biased region" description="Low complexity" evidence="1">
    <location>
        <begin position="59"/>
        <end position="81"/>
    </location>
</feature>
<gene>
    <name evidence="2" type="ORF">GPY61_31970</name>
</gene>
<dbReference type="Proteomes" id="UP000443353">
    <property type="component" value="Unassembled WGS sequence"/>
</dbReference>
<keyword evidence="3" id="KW-1185">Reference proteome</keyword>
<dbReference type="AlphaFoldDB" id="A0A7X3G6U1"/>
<evidence type="ECO:0000313" key="3">
    <source>
        <dbReference type="Proteomes" id="UP000443353"/>
    </source>
</evidence>
<accession>A0A7X3G6U1</accession>
<dbReference type="EMBL" id="WSES01000019">
    <property type="protein sequence ID" value="MVW64540.1"/>
    <property type="molecule type" value="Genomic_DNA"/>
</dbReference>
<proteinExistence type="predicted"/>
<dbReference type="RefSeq" id="WP_160410963.1">
    <property type="nucleotide sequence ID" value="NZ_WSES01000019.1"/>
</dbReference>
<evidence type="ECO:0000313" key="2">
    <source>
        <dbReference type="EMBL" id="MVW64540.1"/>
    </source>
</evidence>